<protein>
    <submittedName>
        <fullName evidence="1">Uncharacterized protein</fullName>
    </submittedName>
</protein>
<keyword evidence="2" id="KW-1185">Reference proteome</keyword>
<name>A0A4C1TED8_EUMVA</name>
<dbReference type="Proteomes" id="UP000299102">
    <property type="component" value="Unassembled WGS sequence"/>
</dbReference>
<dbReference type="AlphaFoldDB" id="A0A4C1TED8"/>
<evidence type="ECO:0000313" key="1">
    <source>
        <dbReference type="EMBL" id="GBP12903.1"/>
    </source>
</evidence>
<accession>A0A4C1TED8</accession>
<organism evidence="1 2">
    <name type="scientific">Eumeta variegata</name>
    <name type="common">Bagworm moth</name>
    <name type="synonym">Eumeta japonica</name>
    <dbReference type="NCBI Taxonomy" id="151549"/>
    <lineage>
        <taxon>Eukaryota</taxon>
        <taxon>Metazoa</taxon>
        <taxon>Ecdysozoa</taxon>
        <taxon>Arthropoda</taxon>
        <taxon>Hexapoda</taxon>
        <taxon>Insecta</taxon>
        <taxon>Pterygota</taxon>
        <taxon>Neoptera</taxon>
        <taxon>Endopterygota</taxon>
        <taxon>Lepidoptera</taxon>
        <taxon>Glossata</taxon>
        <taxon>Ditrysia</taxon>
        <taxon>Tineoidea</taxon>
        <taxon>Psychidae</taxon>
        <taxon>Oiketicinae</taxon>
        <taxon>Eumeta</taxon>
    </lineage>
</organism>
<gene>
    <name evidence="1" type="ORF">EVAR_79252_1</name>
</gene>
<proteinExistence type="predicted"/>
<reference evidence="1 2" key="1">
    <citation type="journal article" date="2019" name="Commun. Biol.">
        <title>The bagworm genome reveals a unique fibroin gene that provides high tensile strength.</title>
        <authorList>
            <person name="Kono N."/>
            <person name="Nakamura H."/>
            <person name="Ohtoshi R."/>
            <person name="Tomita M."/>
            <person name="Numata K."/>
            <person name="Arakawa K."/>
        </authorList>
    </citation>
    <scope>NUCLEOTIDE SEQUENCE [LARGE SCALE GENOMIC DNA]</scope>
</reference>
<comment type="caution">
    <text evidence="1">The sequence shown here is derived from an EMBL/GenBank/DDBJ whole genome shotgun (WGS) entry which is preliminary data.</text>
</comment>
<evidence type="ECO:0000313" key="2">
    <source>
        <dbReference type="Proteomes" id="UP000299102"/>
    </source>
</evidence>
<sequence>MGVARAPPLTHFSYAPVSIVLLVGRAPVTDEGSSAWRSLKWKSESSHVPLNPTLRAGTLATFSFAVECTTTDGRLRSWARARAQRDQRDAVSCDLFNSVVLSAGGTFPGARVSRGARAAPLKR</sequence>
<dbReference type="EMBL" id="BGZK01000054">
    <property type="protein sequence ID" value="GBP12903.1"/>
    <property type="molecule type" value="Genomic_DNA"/>
</dbReference>